<dbReference type="EnsemblMetazoa" id="ISCW004818-RA">
    <property type="protein sequence ID" value="ISCW004818-PA"/>
    <property type="gene ID" value="ISCW004818"/>
</dbReference>
<dbReference type="EMBL" id="ABJB010133758">
    <property type="status" value="NOT_ANNOTATED_CDS"/>
    <property type="molecule type" value="Genomic_DNA"/>
</dbReference>
<feature type="compositionally biased region" description="Basic residues" evidence="1">
    <location>
        <begin position="48"/>
        <end position="62"/>
    </location>
</feature>
<dbReference type="EMBL" id="ABJB010816125">
    <property type="status" value="NOT_ANNOTATED_CDS"/>
    <property type="molecule type" value="Genomic_DNA"/>
</dbReference>
<sequence length="174" mass="19519">MKQIAYPDLEDLRATEVFQVVSPESDHIKGTLVIVAADASSPLPQERRGRRRRKKGRPRRRVPLSSAAHAPRALRQPWPLPGPPWLAWPPPLPHSRGPPSAPGSQSKRRWRRMTRRVALCVLVDRQPTLQSGANPPNLQSPRPTTARHSCNSNKTFVSFQLHQGSCGCHTFVKM</sequence>
<gene>
    <name evidence="2" type="ORF">IscW_ISCW004818</name>
</gene>
<protein>
    <submittedName>
        <fullName evidence="2 3">Uncharacterized protein</fullName>
    </submittedName>
</protein>
<dbReference type="PaxDb" id="6945-B7PIR1"/>
<reference evidence="3" key="2">
    <citation type="submission" date="2020-05" db="UniProtKB">
        <authorList>
            <consortium name="EnsemblMetazoa"/>
        </authorList>
    </citation>
    <scope>IDENTIFICATION</scope>
    <source>
        <strain evidence="3">wikel</strain>
    </source>
</reference>
<evidence type="ECO:0000313" key="3">
    <source>
        <dbReference type="EnsemblMetazoa" id="ISCW004818-PA"/>
    </source>
</evidence>
<feature type="region of interest" description="Disordered" evidence="1">
    <location>
        <begin position="37"/>
        <end position="110"/>
    </location>
</feature>
<dbReference type="VEuPathDB" id="VectorBase:ISCW004818"/>
<accession>B7PIR1</accession>
<organism>
    <name type="scientific">Ixodes scapularis</name>
    <name type="common">Black-legged tick</name>
    <name type="synonym">Deer tick</name>
    <dbReference type="NCBI Taxonomy" id="6945"/>
    <lineage>
        <taxon>Eukaryota</taxon>
        <taxon>Metazoa</taxon>
        <taxon>Ecdysozoa</taxon>
        <taxon>Arthropoda</taxon>
        <taxon>Chelicerata</taxon>
        <taxon>Arachnida</taxon>
        <taxon>Acari</taxon>
        <taxon>Parasitiformes</taxon>
        <taxon>Ixodida</taxon>
        <taxon>Ixodoidea</taxon>
        <taxon>Ixodidae</taxon>
        <taxon>Ixodinae</taxon>
        <taxon>Ixodes</taxon>
    </lineage>
</organism>
<evidence type="ECO:0000313" key="2">
    <source>
        <dbReference type="EMBL" id="EEC06483.1"/>
    </source>
</evidence>
<feature type="region of interest" description="Disordered" evidence="1">
    <location>
        <begin position="127"/>
        <end position="149"/>
    </location>
</feature>
<proteinExistence type="predicted"/>
<feature type="compositionally biased region" description="Pro residues" evidence="1">
    <location>
        <begin position="78"/>
        <end position="93"/>
    </location>
</feature>
<dbReference type="HOGENOM" id="CLU_1541814_0_0_1"/>
<dbReference type="EMBL" id="ABJB011079075">
    <property type="status" value="NOT_ANNOTATED_CDS"/>
    <property type="molecule type" value="Genomic_DNA"/>
</dbReference>
<evidence type="ECO:0000256" key="1">
    <source>
        <dbReference type="SAM" id="MobiDB-lite"/>
    </source>
</evidence>
<reference evidence="2 4" key="1">
    <citation type="submission" date="2008-03" db="EMBL/GenBank/DDBJ databases">
        <title>Annotation of Ixodes scapularis.</title>
        <authorList>
            <consortium name="Ixodes scapularis Genome Project Consortium"/>
            <person name="Caler E."/>
            <person name="Hannick L.I."/>
            <person name="Bidwell S."/>
            <person name="Joardar V."/>
            <person name="Thiagarajan M."/>
            <person name="Amedeo P."/>
            <person name="Galinsky K.J."/>
            <person name="Schobel S."/>
            <person name="Inman J."/>
            <person name="Hostetler J."/>
            <person name="Miller J."/>
            <person name="Hammond M."/>
            <person name="Megy K."/>
            <person name="Lawson D."/>
            <person name="Kodira C."/>
            <person name="Sutton G."/>
            <person name="Meyer J."/>
            <person name="Hill C.A."/>
            <person name="Birren B."/>
            <person name="Nene V."/>
            <person name="Collins F."/>
            <person name="Alarcon-Chaidez F."/>
            <person name="Wikel S."/>
            <person name="Strausberg R."/>
        </authorList>
    </citation>
    <scope>NUCLEOTIDE SEQUENCE [LARGE SCALE GENOMIC DNA]</scope>
    <source>
        <strain evidence="4">Wikel</strain>
        <strain evidence="2">Wikel colony</strain>
    </source>
</reference>
<dbReference type="EMBL" id="ABJB010857587">
    <property type="status" value="NOT_ANNOTATED_CDS"/>
    <property type="molecule type" value="Genomic_DNA"/>
</dbReference>
<dbReference type="VEuPathDB" id="VectorBase:ISCI004818"/>
<dbReference type="Proteomes" id="UP000001555">
    <property type="component" value="Unassembled WGS sequence"/>
</dbReference>
<dbReference type="EMBL" id="ABJB010989981">
    <property type="status" value="NOT_ANNOTATED_CDS"/>
    <property type="molecule type" value="Genomic_DNA"/>
</dbReference>
<dbReference type="AlphaFoldDB" id="B7PIR1"/>
<dbReference type="EMBL" id="ABJB010241284">
    <property type="status" value="NOT_ANNOTATED_CDS"/>
    <property type="molecule type" value="Genomic_DNA"/>
</dbReference>
<keyword evidence="4" id="KW-1185">Reference proteome</keyword>
<evidence type="ECO:0000313" key="4">
    <source>
        <dbReference type="Proteomes" id="UP000001555"/>
    </source>
</evidence>
<dbReference type="EMBL" id="DS720686">
    <property type="protein sequence ID" value="EEC06483.1"/>
    <property type="molecule type" value="Genomic_DNA"/>
</dbReference>
<dbReference type="InParanoid" id="B7PIR1"/>
<name>B7PIR1_IXOSC</name>
<dbReference type="EMBL" id="ABJB010987441">
    <property type="status" value="NOT_ANNOTATED_CDS"/>
    <property type="molecule type" value="Genomic_DNA"/>
</dbReference>